<dbReference type="PROSITE" id="PS00175">
    <property type="entry name" value="PG_MUTASE"/>
    <property type="match status" value="1"/>
</dbReference>
<dbReference type="Gene3D" id="3.40.50.1240">
    <property type="entry name" value="Phosphoglycerate mutase-like"/>
    <property type="match status" value="1"/>
</dbReference>
<dbReference type="InterPro" id="IPR001345">
    <property type="entry name" value="PG/BPGM_mutase_AS"/>
</dbReference>
<dbReference type="PANTHER" id="PTHR46517">
    <property type="entry name" value="FRUCTOSE-2,6-BISPHOSPHATASE TIGAR"/>
    <property type="match status" value="1"/>
</dbReference>
<dbReference type="AlphaFoldDB" id="G8YQ95"/>
<evidence type="ECO:0000256" key="3">
    <source>
        <dbReference type="PIRSR" id="PIRSR613078-2"/>
    </source>
</evidence>
<sequence>MVFEIESNKDANILRIFVIRHGQTQFNLDKILQGHIDIDLNDTGRKQAELVGETFKNIDLDGITTSDLFRCQNTVKEITKYKKEIPVTKTYNFREREMGQVQGMKLQEALKMFGPEYKNQGEGRELFLQRVRGEWKSLVDTAIEKNYLNYGVCTHGGVITSFLNYLHSHEGYKLGEGLTEGDLKVPFNTSVSVIDINKTTRDAVIQDFGNTKHLGSNHLQVKEQRLR</sequence>
<keyword evidence="1" id="KW-0378">Hydrolase</keyword>
<dbReference type="InterPro" id="IPR029033">
    <property type="entry name" value="His_PPase_superfam"/>
</dbReference>
<dbReference type="GO" id="GO:0043456">
    <property type="term" value="P:regulation of pentose-phosphate shunt"/>
    <property type="evidence" value="ECO:0007669"/>
    <property type="project" value="TreeGrafter"/>
</dbReference>
<feature type="active site" description="Proton donor/acceptor" evidence="2">
    <location>
        <position position="95"/>
    </location>
</feature>
<evidence type="ECO:0000313" key="5">
    <source>
        <dbReference type="Proteomes" id="UP000005222"/>
    </source>
</evidence>
<proteinExistence type="predicted"/>
<dbReference type="OMA" id="DANNERW"/>
<dbReference type="PANTHER" id="PTHR46517:SF1">
    <property type="entry name" value="FRUCTOSE-2,6-BISPHOSPHATASE TIGAR"/>
    <property type="match status" value="1"/>
</dbReference>
<dbReference type="STRING" id="559304.G8YQ95"/>
<organism evidence="4 5">
    <name type="scientific">Pichia sorbitophila (strain ATCC MYA-4447 / BCRC 22081 / CBS 7064 / NBRC 10061 / NRRL Y-12695)</name>
    <name type="common">Hybrid yeast</name>
    <dbReference type="NCBI Taxonomy" id="559304"/>
    <lineage>
        <taxon>Eukaryota</taxon>
        <taxon>Fungi</taxon>
        <taxon>Dikarya</taxon>
        <taxon>Ascomycota</taxon>
        <taxon>Saccharomycotina</taxon>
        <taxon>Pichiomycetes</taxon>
        <taxon>Debaryomycetaceae</taxon>
        <taxon>Millerozyma</taxon>
    </lineage>
</organism>
<evidence type="ECO:0000313" key="4">
    <source>
        <dbReference type="EMBL" id="CCE78830.1"/>
    </source>
</evidence>
<feature type="binding site" evidence="3">
    <location>
        <position position="70"/>
    </location>
    <ligand>
        <name>substrate</name>
    </ligand>
</feature>
<dbReference type="GO" id="GO:0004331">
    <property type="term" value="F:fructose-2,6-bisphosphate 2-phosphatase activity"/>
    <property type="evidence" value="ECO:0007669"/>
    <property type="project" value="TreeGrafter"/>
</dbReference>
<dbReference type="eggNOG" id="KOG0235">
    <property type="taxonomic scope" value="Eukaryota"/>
</dbReference>
<protein>
    <submittedName>
        <fullName evidence="4">Piso0_000861 protein</fullName>
    </submittedName>
</protein>
<dbReference type="Proteomes" id="UP000005222">
    <property type="component" value="Chromosome D"/>
</dbReference>
<dbReference type="CDD" id="cd07067">
    <property type="entry name" value="HP_PGM_like"/>
    <property type="match status" value="1"/>
</dbReference>
<name>G8YQ95_PICSO</name>
<dbReference type="InParanoid" id="G8YQ95"/>
<feature type="active site" description="Tele-phosphohistidine intermediate" evidence="2">
    <location>
        <position position="21"/>
    </location>
</feature>
<dbReference type="GO" id="GO:0005829">
    <property type="term" value="C:cytosol"/>
    <property type="evidence" value="ECO:0007669"/>
    <property type="project" value="TreeGrafter"/>
</dbReference>
<dbReference type="SMART" id="SM00855">
    <property type="entry name" value="PGAM"/>
    <property type="match status" value="1"/>
</dbReference>
<dbReference type="InterPro" id="IPR051695">
    <property type="entry name" value="Phosphoglycerate_Mutase"/>
</dbReference>
<dbReference type="FunCoup" id="G8YQ95">
    <property type="interactions" value="244"/>
</dbReference>
<feature type="binding site" evidence="3">
    <location>
        <begin position="20"/>
        <end position="27"/>
    </location>
    <ligand>
        <name>substrate</name>
    </ligand>
</feature>
<dbReference type="Pfam" id="PF00300">
    <property type="entry name" value="His_Phos_1"/>
    <property type="match status" value="1"/>
</dbReference>
<reference evidence="4 5" key="1">
    <citation type="journal article" date="2012" name="G3 (Bethesda)">
        <title>Pichia sorbitophila, an interspecies yeast hybrid reveals early steps of genome resolution following polyploidization.</title>
        <authorList>
            <person name="Leh Louis V."/>
            <person name="Despons L."/>
            <person name="Friedrich A."/>
            <person name="Martin T."/>
            <person name="Durrens P."/>
            <person name="Casaregola S."/>
            <person name="Neuveglise C."/>
            <person name="Fairhead C."/>
            <person name="Marck C."/>
            <person name="Cruz J.A."/>
            <person name="Straub M.L."/>
            <person name="Kugler V."/>
            <person name="Sacerdot C."/>
            <person name="Uzunov Z."/>
            <person name="Thierry A."/>
            <person name="Weiss S."/>
            <person name="Bleykasten C."/>
            <person name="De Montigny J."/>
            <person name="Jacques N."/>
            <person name="Jung P."/>
            <person name="Lemaire M."/>
            <person name="Mallet S."/>
            <person name="Morel G."/>
            <person name="Richard G.F."/>
            <person name="Sarkar A."/>
            <person name="Savel G."/>
            <person name="Schacherer J."/>
            <person name="Seret M.L."/>
            <person name="Talla E."/>
            <person name="Samson G."/>
            <person name="Jubin C."/>
            <person name="Poulain J."/>
            <person name="Vacherie B."/>
            <person name="Barbe V."/>
            <person name="Pelletier E."/>
            <person name="Sherman D.J."/>
            <person name="Westhof E."/>
            <person name="Weissenbach J."/>
            <person name="Baret P.V."/>
            <person name="Wincker P."/>
            <person name="Gaillardin C."/>
            <person name="Dujon B."/>
            <person name="Souciet J.L."/>
        </authorList>
    </citation>
    <scope>NUCLEOTIDE SEQUENCE [LARGE SCALE GENOMIC DNA]</scope>
    <source>
        <strain evidence="5">ATCC MYA-4447 / BCRC 22081 / CBS 7064 / NBRC 10061 / NRRL Y-12695</strain>
    </source>
</reference>
<dbReference type="OrthoDB" id="354304at2759"/>
<dbReference type="SUPFAM" id="SSF53254">
    <property type="entry name" value="Phosphoglycerate mutase-like"/>
    <property type="match status" value="1"/>
</dbReference>
<accession>G8YQ95</accession>
<gene>
    <name evidence="4" type="primary">Piso0_000861</name>
    <name evidence="4" type="ORF">GNLVRS01_PISO0D05723g</name>
</gene>
<evidence type="ECO:0000256" key="2">
    <source>
        <dbReference type="PIRSR" id="PIRSR613078-1"/>
    </source>
</evidence>
<dbReference type="InterPro" id="IPR013078">
    <property type="entry name" value="His_Pase_superF_clade-1"/>
</dbReference>
<dbReference type="EMBL" id="FO082056">
    <property type="protein sequence ID" value="CCE78830.1"/>
    <property type="molecule type" value="Genomic_DNA"/>
</dbReference>
<dbReference type="HOGENOM" id="CLU_033323_9_2_1"/>
<dbReference type="GO" id="GO:0045820">
    <property type="term" value="P:negative regulation of glycolytic process"/>
    <property type="evidence" value="ECO:0007669"/>
    <property type="project" value="TreeGrafter"/>
</dbReference>
<evidence type="ECO:0000256" key="1">
    <source>
        <dbReference type="ARBA" id="ARBA00022801"/>
    </source>
</evidence>
<keyword evidence="5" id="KW-1185">Reference proteome</keyword>